<dbReference type="AlphaFoldDB" id="A0A158H6Y6"/>
<reference evidence="1 2" key="1">
    <citation type="submission" date="2016-01" db="EMBL/GenBank/DDBJ databases">
        <authorList>
            <person name="Oliw E.H."/>
        </authorList>
    </citation>
    <scope>NUCLEOTIDE SEQUENCE [LARGE SCALE GENOMIC DNA]</scope>
    <source>
        <strain evidence="1">LMG 27134</strain>
    </source>
</reference>
<proteinExistence type="predicted"/>
<accession>A0A158H6Y6</accession>
<sequence length="202" mass="22887">MSSERSARPLHDAYPEGVYISLYPGVEIDRSPDEFGRILRATSDNDVPGVFQPDYATESKAWCPSTVRVRIRNYDPAKLQAFWESFRRDTTYNLTHRNCSSTVSNALEAAIEGAVGRLRGSRAGWGSLLRVLVTPELWVAAQIRKRAVTMAWTPGLTLDYARALSMLADPRPFAWWKAARIAVGRLFRQRKTWRKQDADAAR</sequence>
<gene>
    <name evidence="1" type="ORF">AWB69_03983</name>
</gene>
<dbReference type="EMBL" id="FCOK02000025">
    <property type="protein sequence ID" value="SAL39739.1"/>
    <property type="molecule type" value="Genomic_DNA"/>
</dbReference>
<protein>
    <submittedName>
        <fullName evidence="1">Membrane protein</fullName>
    </submittedName>
</protein>
<evidence type="ECO:0000313" key="1">
    <source>
        <dbReference type="EMBL" id="SAL39739.1"/>
    </source>
</evidence>
<organism evidence="1 2">
    <name type="scientific">Caballeronia udeis</name>
    <dbReference type="NCBI Taxonomy" id="1232866"/>
    <lineage>
        <taxon>Bacteria</taxon>
        <taxon>Pseudomonadati</taxon>
        <taxon>Pseudomonadota</taxon>
        <taxon>Betaproteobacteria</taxon>
        <taxon>Burkholderiales</taxon>
        <taxon>Burkholderiaceae</taxon>
        <taxon>Caballeronia</taxon>
    </lineage>
</organism>
<dbReference type="Proteomes" id="UP000054683">
    <property type="component" value="Unassembled WGS sequence"/>
</dbReference>
<evidence type="ECO:0000313" key="2">
    <source>
        <dbReference type="Proteomes" id="UP000054683"/>
    </source>
</evidence>
<name>A0A158H6Y6_9BURK</name>